<sequence length="175" mass="19430">MASGKSTVAELLSERFVKSVHLRGDIFRRMIVNNRREVHPDAGSDELNQLRLRYRLAAQSADAYFQAGFTVIVQDVVVGPMLDDFISYIQSRPFNVVVLCPNPLVVTLRESARLKKGYGIWTVGGLDSLLRDDDFIELSENKSEHLNAPAALLTPPAASPPVPWISCTPKRAARL</sequence>
<dbReference type="EMBL" id="JACVVD010000001">
    <property type="protein sequence ID" value="MBD0378594.1"/>
    <property type="molecule type" value="Genomic_DNA"/>
</dbReference>
<reference evidence="1" key="1">
    <citation type="submission" date="2020-09" db="EMBL/GenBank/DDBJ databases">
        <title>Draft Genome Sequence of Paenibacillus sp. WST5.</title>
        <authorList>
            <person name="Bao Z."/>
        </authorList>
    </citation>
    <scope>NUCLEOTIDE SEQUENCE</scope>
    <source>
        <strain evidence="1">WST5</strain>
    </source>
</reference>
<dbReference type="Gene3D" id="3.40.50.300">
    <property type="entry name" value="P-loop containing nucleotide triphosphate hydrolases"/>
    <property type="match status" value="1"/>
</dbReference>
<accession>A0A926QHJ4</accession>
<evidence type="ECO:0000313" key="1">
    <source>
        <dbReference type="EMBL" id="MBD0378594.1"/>
    </source>
</evidence>
<dbReference type="Proteomes" id="UP000650466">
    <property type="component" value="Unassembled WGS sequence"/>
</dbReference>
<comment type="caution">
    <text evidence="1">The sequence shown here is derived from an EMBL/GenBank/DDBJ whole genome shotgun (WGS) entry which is preliminary data.</text>
</comment>
<evidence type="ECO:0000313" key="2">
    <source>
        <dbReference type="Proteomes" id="UP000650466"/>
    </source>
</evidence>
<keyword evidence="2" id="KW-1185">Reference proteome</keyword>
<organism evidence="1 2">
    <name type="scientific">Paenibacillus sedimenti</name>
    <dbReference type="NCBI Taxonomy" id="2770274"/>
    <lineage>
        <taxon>Bacteria</taxon>
        <taxon>Bacillati</taxon>
        <taxon>Bacillota</taxon>
        <taxon>Bacilli</taxon>
        <taxon>Bacillales</taxon>
        <taxon>Paenibacillaceae</taxon>
        <taxon>Paenibacillus</taxon>
    </lineage>
</organism>
<proteinExistence type="predicted"/>
<dbReference type="AlphaFoldDB" id="A0A926QHJ4"/>
<gene>
    <name evidence="1" type="ORF">ICC18_00470</name>
</gene>
<dbReference type="InterPro" id="IPR027417">
    <property type="entry name" value="P-loop_NTPase"/>
</dbReference>
<dbReference type="SUPFAM" id="SSF52540">
    <property type="entry name" value="P-loop containing nucleoside triphosphate hydrolases"/>
    <property type="match status" value="1"/>
</dbReference>
<protein>
    <submittedName>
        <fullName evidence="1">Phosphotransferase</fullName>
    </submittedName>
</protein>
<name>A0A926QHJ4_9BACL</name>